<keyword evidence="1" id="KW-0732">Signal</keyword>
<dbReference type="STRING" id="279824.SAMN03080617_00608"/>
<keyword evidence="3" id="KW-1185">Reference proteome</keyword>
<evidence type="ECO:0000256" key="1">
    <source>
        <dbReference type="SAM" id="SignalP"/>
    </source>
</evidence>
<dbReference type="OrthoDB" id="610763at2"/>
<name>A0A1G5VP58_9BACT</name>
<sequence length="732" mass="83439">MTFRLRLLISSLFFPFLLQAQTSKQVHQDRVFQQDYAVKYVGENEAKERFSLAVDRNGTIQILEQGKLLRPAFGAFQQDGKLVADQSYLPMKDKTILAILSYQNQLVYLDDNAVLSNAWAGDLYLMHDLKNPHALAGGKDMDFVAVGPSQLQYLKKGQKTNPITIREPILDIRFDTKRNRFLLLQASGITAYSPGGTQISPVAKGEKLSAFALDSQKDLAVIGTENGYFTLDLANNQAGTLQTKLPWTEITAVEVNGTDYWFGSKKGAFRLDQNGTFSYYFGDRWLSGEQVRDMALDKNRVHILTEKGLSTLVFEEMTLAKKAEILEDQVRKMHIRNGFNASLQLSEKGNLSSGRLKDSDNDGLWTSMYLGGQAFRYAVTKDPEALANCKESLLAMERLYTINPVEGFPSRSFERSGYINQLSDPDRWQHASDPEWDWKATTSSDEAIGHVFVFGVLAEIVDDPWIKAKSIELLDALMNHIVKNDMYLIDYDGKPTLWGKWHPDYVNGFPVQVGDRKLNSSNIIAMLQTAFHFTGKAIYKEKAYELMEKHGYLENLMRPMAIIGQSGDGSDDWSKMLSESWNHSDDEMYFLGYWGLYRYAFSPELKAQFKKSILDHWEAERPEKEALWNIFTALVQPEHFDLEPSIWFLERHPIDLISWHTQNSHRKDIAIIPANFRRQSTETVLSPSETRIMRHNANRFTLDGGSQGTTVYSAGDIWLLPYWMGKYLGVIE</sequence>
<dbReference type="EMBL" id="FMXE01000004">
    <property type="protein sequence ID" value="SDA47660.1"/>
    <property type="molecule type" value="Genomic_DNA"/>
</dbReference>
<protein>
    <submittedName>
        <fullName evidence="2">Uncharacterized protein</fullName>
    </submittedName>
</protein>
<dbReference type="InterPro" id="IPR015943">
    <property type="entry name" value="WD40/YVTN_repeat-like_dom_sf"/>
</dbReference>
<dbReference type="RefSeq" id="WP_092728471.1">
    <property type="nucleotide sequence ID" value="NZ_FMXE01000004.1"/>
</dbReference>
<feature type="chain" id="PRO_5011471759" evidence="1">
    <location>
        <begin position="21"/>
        <end position="732"/>
    </location>
</feature>
<reference evidence="3" key="1">
    <citation type="submission" date="2016-10" db="EMBL/GenBank/DDBJ databases">
        <authorList>
            <person name="Varghese N."/>
            <person name="Submissions S."/>
        </authorList>
    </citation>
    <scope>NUCLEOTIDE SEQUENCE [LARGE SCALE GENOMIC DNA]</scope>
    <source>
        <strain evidence="3">DSM 22703</strain>
    </source>
</reference>
<gene>
    <name evidence="2" type="ORF">SAMN03080617_00608</name>
</gene>
<dbReference type="Proteomes" id="UP000198756">
    <property type="component" value="Unassembled WGS sequence"/>
</dbReference>
<evidence type="ECO:0000313" key="3">
    <source>
        <dbReference type="Proteomes" id="UP000198756"/>
    </source>
</evidence>
<dbReference type="AlphaFoldDB" id="A0A1G5VP58"/>
<proteinExistence type="predicted"/>
<feature type="signal peptide" evidence="1">
    <location>
        <begin position="1"/>
        <end position="20"/>
    </location>
</feature>
<organism evidence="2 3">
    <name type="scientific">Algoriphagus alkaliphilus</name>
    <dbReference type="NCBI Taxonomy" id="279824"/>
    <lineage>
        <taxon>Bacteria</taxon>
        <taxon>Pseudomonadati</taxon>
        <taxon>Bacteroidota</taxon>
        <taxon>Cytophagia</taxon>
        <taxon>Cytophagales</taxon>
        <taxon>Cyclobacteriaceae</taxon>
        <taxon>Algoriphagus</taxon>
    </lineage>
</organism>
<accession>A0A1G5VP58</accession>
<evidence type="ECO:0000313" key="2">
    <source>
        <dbReference type="EMBL" id="SDA47660.1"/>
    </source>
</evidence>
<dbReference type="Gene3D" id="2.130.10.10">
    <property type="entry name" value="YVTN repeat-like/Quinoprotein amine dehydrogenase"/>
    <property type="match status" value="1"/>
</dbReference>